<dbReference type="OrthoDB" id="17899at2"/>
<evidence type="ECO:0000256" key="1">
    <source>
        <dbReference type="SAM" id="Phobius"/>
    </source>
</evidence>
<keyword evidence="1" id="KW-1133">Transmembrane helix</keyword>
<dbReference type="Proteomes" id="UP000002193">
    <property type="component" value="Chromosome"/>
</dbReference>
<dbReference type="RefSeq" id="WP_011006527.1">
    <property type="nucleotide sequence ID" value="NC_003361.3"/>
</dbReference>
<accession>Q822V9</accession>
<dbReference type="EMBL" id="AE015925">
    <property type="protein sequence ID" value="AAP05312.1"/>
    <property type="molecule type" value="Genomic_DNA"/>
</dbReference>
<organism evidence="2 3">
    <name type="scientific">Chlamydia caviae (strain ATCC VR-813 / DSM 19441 / 03DC25 / GPIC)</name>
    <name type="common">Chlamydophila caviae</name>
    <dbReference type="NCBI Taxonomy" id="227941"/>
    <lineage>
        <taxon>Bacteria</taxon>
        <taxon>Pseudomonadati</taxon>
        <taxon>Chlamydiota</taxon>
        <taxon>Chlamydiia</taxon>
        <taxon>Chlamydiales</taxon>
        <taxon>Chlamydiaceae</taxon>
        <taxon>Chlamydia/Chlamydophila group</taxon>
        <taxon>Chlamydia</taxon>
    </lineage>
</organism>
<evidence type="ECO:0000313" key="2">
    <source>
        <dbReference type="EMBL" id="AAP05312.1"/>
    </source>
</evidence>
<protein>
    <submittedName>
        <fullName evidence="2">Uncharacterized protein</fullName>
    </submittedName>
</protein>
<evidence type="ECO:0000313" key="3">
    <source>
        <dbReference type="Proteomes" id="UP000002193"/>
    </source>
</evidence>
<feature type="transmembrane region" description="Helical" evidence="1">
    <location>
        <begin position="78"/>
        <end position="97"/>
    </location>
</feature>
<dbReference type="KEGG" id="cca:CCA_00570"/>
<sequence>MISCFFSSAIFSHRFLKDLPKIGRGSGYLESLAERVDRLLQLRDRSRVLYIDKINIRGQLVYVDIRIPLLFQERVRTLFLYLLIIPAIIAFIIKVVVRITLYCKYGGWERWSERTASLIDPSLGFNEHPPYIFSKEQLKSMNFYLPSLGEKNMESILNEHQRLRDIGSKSVLNRMGVGIKSKTRGSDILGDDDDIFFIHPEFPRLEFESIGQMRINNQVGYSAQEWADMHVLEYLALQREQLSKLRGFINSRIISIRRIRTDPAGNHVLIIREC</sequence>
<keyword evidence="1" id="KW-0812">Transmembrane</keyword>
<keyword evidence="1" id="KW-0472">Membrane</keyword>
<gene>
    <name evidence="2" type="ordered locus">CCA_00570</name>
</gene>
<keyword evidence="3" id="KW-1185">Reference proteome</keyword>
<proteinExistence type="predicted"/>
<dbReference type="AlphaFoldDB" id="Q822V9"/>
<name>Q822V9_CHLCV</name>
<reference evidence="2 3" key="1">
    <citation type="journal article" date="2003" name="Nucleic Acids Res.">
        <title>Genome sequence of Chlamydophila caviae (Chlamydia psittaci GPIC): examining the role of niche-specific genes in the evolution of the Chlamydiaceae.</title>
        <authorList>
            <person name="Read T.D."/>
            <person name="Myers G.S.A."/>
            <person name="Brunham R.C."/>
            <person name="Nelson W.C."/>
            <person name="Paulsen I.T."/>
            <person name="Heidelberg J.F."/>
            <person name="Holtzapple E.K."/>
            <person name="Khouri H.M."/>
            <person name="Federova N.B."/>
            <person name="Carty H.A."/>
            <person name="Umayam L.A."/>
            <person name="Haft D.H."/>
            <person name="Peterson J.D."/>
            <person name="Beanan M.J."/>
            <person name="White O."/>
            <person name="Salzberg S.L."/>
            <person name="Hsia R.-C."/>
            <person name="McClarty G."/>
            <person name="Rank R.G."/>
            <person name="Bavoil P.M."/>
            <person name="Fraser C.M."/>
        </authorList>
    </citation>
    <scope>NUCLEOTIDE SEQUENCE [LARGE SCALE GENOMIC DNA]</scope>
    <source>
        <strain evidence="3">ATCC VR-813 / DSM 19441 / 03DC25 / GPIC</strain>
    </source>
</reference>
<dbReference type="HOGENOM" id="CLU_1052505_0_0_0"/>